<name>A0A481YND4_9VIRU</name>
<dbReference type="Pfam" id="PF12330">
    <property type="entry name" value="Haspin_kinase"/>
    <property type="match status" value="1"/>
</dbReference>
<dbReference type="Gene3D" id="1.10.510.10">
    <property type="entry name" value="Transferase(Phosphotransferase) domain 1"/>
    <property type="match status" value="1"/>
</dbReference>
<dbReference type="SUPFAM" id="SSF56112">
    <property type="entry name" value="Protein kinase-like (PK-like)"/>
    <property type="match status" value="1"/>
</dbReference>
<reference evidence="2" key="1">
    <citation type="journal article" date="2019" name="MBio">
        <title>Virus Genomes from Deep Sea Sediments Expand the Ocean Megavirome and Support Independent Origins of Viral Gigantism.</title>
        <authorList>
            <person name="Backstrom D."/>
            <person name="Yutin N."/>
            <person name="Jorgensen S.L."/>
            <person name="Dharamshi J."/>
            <person name="Homa F."/>
            <person name="Zaremba-Niedwiedzka K."/>
            <person name="Spang A."/>
            <person name="Wolf Y.I."/>
            <person name="Koonin E.V."/>
            <person name="Ettema T.J."/>
        </authorList>
    </citation>
    <scope>NUCLEOTIDE SEQUENCE</scope>
</reference>
<keyword evidence="2" id="KW-0808">Transferase</keyword>
<accession>A0A481YND4</accession>
<proteinExistence type="predicted"/>
<dbReference type="PROSITE" id="PS50011">
    <property type="entry name" value="PROTEIN_KINASE_DOM"/>
    <property type="match status" value="1"/>
</dbReference>
<dbReference type="InterPro" id="IPR000719">
    <property type="entry name" value="Prot_kinase_dom"/>
</dbReference>
<dbReference type="InterPro" id="IPR011009">
    <property type="entry name" value="Kinase-like_dom_sf"/>
</dbReference>
<dbReference type="GO" id="GO:0005524">
    <property type="term" value="F:ATP binding"/>
    <property type="evidence" value="ECO:0007669"/>
    <property type="project" value="InterPro"/>
</dbReference>
<keyword evidence="2" id="KW-0723">Serine/threonine-protein kinase</keyword>
<keyword evidence="2" id="KW-0418">Kinase</keyword>
<evidence type="ECO:0000259" key="1">
    <source>
        <dbReference type="PROSITE" id="PS50011"/>
    </source>
</evidence>
<protein>
    <submittedName>
        <fullName evidence="2">Serine/threonine protein kinase</fullName>
    </submittedName>
</protein>
<feature type="domain" description="Protein kinase" evidence="1">
    <location>
        <begin position="51"/>
        <end position="433"/>
    </location>
</feature>
<dbReference type="EMBL" id="MK500299">
    <property type="protein sequence ID" value="QBK84853.1"/>
    <property type="molecule type" value="Genomic_DNA"/>
</dbReference>
<gene>
    <name evidence="2" type="ORF">LCDPAC02_00520</name>
</gene>
<organism evidence="2">
    <name type="scientific">Pithovirus LCDPAC02</name>
    <dbReference type="NCBI Taxonomy" id="2506601"/>
    <lineage>
        <taxon>Viruses</taxon>
        <taxon>Pithoviruses</taxon>
    </lineage>
</organism>
<evidence type="ECO:0000313" key="2">
    <source>
        <dbReference type="EMBL" id="QBK84853.1"/>
    </source>
</evidence>
<dbReference type="GO" id="GO:0004674">
    <property type="term" value="F:protein serine/threonine kinase activity"/>
    <property type="evidence" value="ECO:0007669"/>
    <property type="project" value="UniProtKB-KW"/>
</dbReference>
<sequence length="433" mass="52674">MITNTLSVINVLEYNIKYIQKIENIYDRYNFNIKDILLCDTDKKFMEMLGYYIYKAFENKNIKNILKYEKQEISRDPNLILTHLLFKENKYIKYQNKIKLFIKEYVIYDERTYERVLNEYYIGLKLNKLRDKIPNFVFLYSIITSKDVISFANIDGYYKDNHKHILLLMENLQGRKLRIFLNEESNDIPNIINIFLQIVLALNSVNQYYNFLHDDLHFNNIIIQNLNKERVITYKVKMNGKIVNINLRIEYLVKIFDFNKSRIGKKSVHVPMLNDIYYLFNNKYTNFKMYLPEEFRTSINKLMLDTYDIFLYKLLYESNINEYLDFTNIKYTKFNCDEYLIKDKDIKLKKGKLLNIEDIIKNYFDDLHNDIIENGNVDLKHYENISLLIHSDIKRIKCYFHDSSLNKKIKDMFKHFSKKYIEFVKNKIIYFFV</sequence>